<evidence type="ECO:0000313" key="3">
    <source>
        <dbReference type="EMBL" id="GJN24304.1"/>
    </source>
</evidence>
<dbReference type="SUPFAM" id="SSF52047">
    <property type="entry name" value="RNI-like"/>
    <property type="match status" value="1"/>
</dbReference>
<dbReference type="PANTHER" id="PTHR32141">
    <property type="match status" value="1"/>
</dbReference>
<dbReference type="Pfam" id="PF00646">
    <property type="entry name" value="F-box"/>
    <property type="match status" value="1"/>
</dbReference>
<organism evidence="3 4">
    <name type="scientific">Eleusine coracana subsp. coracana</name>
    <dbReference type="NCBI Taxonomy" id="191504"/>
    <lineage>
        <taxon>Eukaryota</taxon>
        <taxon>Viridiplantae</taxon>
        <taxon>Streptophyta</taxon>
        <taxon>Embryophyta</taxon>
        <taxon>Tracheophyta</taxon>
        <taxon>Spermatophyta</taxon>
        <taxon>Magnoliopsida</taxon>
        <taxon>Liliopsida</taxon>
        <taxon>Poales</taxon>
        <taxon>Poaceae</taxon>
        <taxon>PACMAD clade</taxon>
        <taxon>Chloridoideae</taxon>
        <taxon>Cynodonteae</taxon>
        <taxon>Eleusininae</taxon>
        <taxon>Eleusine</taxon>
    </lineage>
</organism>
<dbReference type="EMBL" id="BQKI01000077">
    <property type="protein sequence ID" value="GJN24304.1"/>
    <property type="molecule type" value="Genomic_DNA"/>
</dbReference>
<proteinExistence type="predicted"/>
<feature type="domain" description="F-box/LRR-repeat protein 15/At3g58940/PEG3-like LRR" evidence="2">
    <location>
        <begin position="110"/>
        <end position="224"/>
    </location>
</feature>
<feature type="domain" description="F-box" evidence="1">
    <location>
        <begin position="21"/>
        <end position="61"/>
    </location>
</feature>
<dbReference type="SUPFAM" id="SSF81383">
    <property type="entry name" value="F-box domain"/>
    <property type="match status" value="1"/>
</dbReference>
<comment type="caution">
    <text evidence="3">The sequence shown here is derived from an EMBL/GenBank/DDBJ whole genome shotgun (WGS) entry which is preliminary data.</text>
</comment>
<dbReference type="InterPro" id="IPR055411">
    <property type="entry name" value="LRR_FXL15/At3g58940/PEG3-like"/>
</dbReference>
<accession>A0AAV5EP79</accession>
<sequence>MAATIARDKRRRLEEEEEDHISRLPDAILGEIISLLPTIDGASTQILSSRWRPLWRSAPLNLDLHDRPLTRKRIPFCDISVILSHAGPGRRFAIPKHYLERNENPMAILDILLQSPALDNLQELEFHCGYDELQLLPASLPRFSSTLRVASIGGCIFPLDANGISALHMPLLKQLSLSNVSILESSLYALLDGCPVLESLLLMQYIGCTRIRIASGTLRSIGVVISAPNLYILGQLPVDNPRIEFGTTTFQGSHVINSITAVNHVKVLALTHINLSLDVVIDIMKCLPRLENLYIKMAKKCNEKIYVKVPQLTL</sequence>
<evidence type="ECO:0000313" key="4">
    <source>
        <dbReference type="Proteomes" id="UP001054889"/>
    </source>
</evidence>
<dbReference type="InterPro" id="IPR036047">
    <property type="entry name" value="F-box-like_dom_sf"/>
</dbReference>
<keyword evidence="4" id="KW-1185">Reference proteome</keyword>
<dbReference type="InterPro" id="IPR032675">
    <property type="entry name" value="LRR_dom_sf"/>
</dbReference>
<name>A0AAV5EP79_ELECO</name>
<dbReference type="InterPro" id="IPR055302">
    <property type="entry name" value="F-box_dom-containing"/>
</dbReference>
<dbReference type="InterPro" id="IPR001810">
    <property type="entry name" value="F-box_dom"/>
</dbReference>
<reference evidence="3" key="2">
    <citation type="submission" date="2021-12" db="EMBL/GenBank/DDBJ databases">
        <title>Resequencing data analysis of finger millet.</title>
        <authorList>
            <person name="Hatakeyama M."/>
            <person name="Aluri S."/>
            <person name="Balachadran M.T."/>
            <person name="Sivarajan S.R."/>
            <person name="Poveda L."/>
            <person name="Shimizu-Inatsugi R."/>
            <person name="Schlapbach R."/>
            <person name="Sreeman S.M."/>
            <person name="Shimizu K.K."/>
        </authorList>
    </citation>
    <scope>NUCLEOTIDE SEQUENCE</scope>
</reference>
<evidence type="ECO:0000259" key="2">
    <source>
        <dbReference type="Pfam" id="PF24758"/>
    </source>
</evidence>
<dbReference type="AlphaFoldDB" id="A0AAV5EP79"/>
<evidence type="ECO:0000259" key="1">
    <source>
        <dbReference type="Pfam" id="PF00646"/>
    </source>
</evidence>
<dbReference type="PANTHER" id="PTHR32141:SF168">
    <property type="entry name" value="OS12G0595200 PROTEIN"/>
    <property type="match status" value="1"/>
</dbReference>
<protein>
    <recommendedName>
        <fullName evidence="5">F-box domain-containing protein</fullName>
    </recommendedName>
</protein>
<evidence type="ECO:0008006" key="5">
    <source>
        <dbReference type="Google" id="ProtNLM"/>
    </source>
</evidence>
<reference evidence="3" key="1">
    <citation type="journal article" date="2018" name="DNA Res.">
        <title>Multiple hybrid de novo genome assembly of finger millet, an orphan allotetraploid crop.</title>
        <authorList>
            <person name="Hatakeyama M."/>
            <person name="Aluri S."/>
            <person name="Balachadran M.T."/>
            <person name="Sivarajan S.R."/>
            <person name="Patrignani A."/>
            <person name="Gruter S."/>
            <person name="Poveda L."/>
            <person name="Shimizu-Inatsugi R."/>
            <person name="Baeten J."/>
            <person name="Francoijs K.J."/>
            <person name="Nataraja K.N."/>
            <person name="Reddy Y.A.N."/>
            <person name="Phadnis S."/>
            <person name="Ravikumar R.L."/>
            <person name="Schlapbach R."/>
            <person name="Sreeman S.M."/>
            <person name="Shimizu K.K."/>
        </authorList>
    </citation>
    <scope>NUCLEOTIDE SEQUENCE</scope>
</reference>
<gene>
    <name evidence="3" type="primary">gb12038</name>
    <name evidence="3" type="ORF">PR202_gb12038</name>
</gene>
<dbReference type="Proteomes" id="UP001054889">
    <property type="component" value="Unassembled WGS sequence"/>
</dbReference>
<dbReference type="Pfam" id="PF24758">
    <property type="entry name" value="LRR_At5g56370"/>
    <property type="match status" value="1"/>
</dbReference>
<dbReference type="Gene3D" id="3.80.10.10">
    <property type="entry name" value="Ribonuclease Inhibitor"/>
    <property type="match status" value="1"/>
</dbReference>